<dbReference type="CDD" id="cd04301">
    <property type="entry name" value="NAT_SF"/>
    <property type="match status" value="1"/>
</dbReference>
<dbReference type="EMBL" id="PYGR01000099">
    <property type="protein sequence ID" value="PTO34107.1"/>
    <property type="molecule type" value="Genomic_DNA"/>
</dbReference>
<gene>
    <name evidence="2" type="ORF">C6N14_13890</name>
</gene>
<dbReference type="GO" id="GO:0016747">
    <property type="term" value="F:acyltransferase activity, transferring groups other than amino-acyl groups"/>
    <property type="evidence" value="ECO:0007669"/>
    <property type="project" value="InterPro"/>
</dbReference>
<organism evidence="2 3">
    <name type="scientific">Enterococcus mundtii</name>
    <dbReference type="NCBI Taxonomy" id="53346"/>
    <lineage>
        <taxon>Bacteria</taxon>
        <taxon>Bacillati</taxon>
        <taxon>Bacillota</taxon>
        <taxon>Bacilli</taxon>
        <taxon>Lactobacillales</taxon>
        <taxon>Enterococcaceae</taxon>
        <taxon>Enterococcus</taxon>
    </lineage>
</organism>
<feature type="domain" description="N-acetyltransferase" evidence="1">
    <location>
        <begin position="1"/>
        <end position="152"/>
    </location>
</feature>
<proteinExistence type="predicted"/>
<dbReference type="Proteomes" id="UP000244022">
    <property type="component" value="Unassembled WGS sequence"/>
</dbReference>
<accession>A0A2T5D955</accession>
<evidence type="ECO:0000313" key="2">
    <source>
        <dbReference type="EMBL" id="PTO34107.1"/>
    </source>
</evidence>
<dbReference type="Gene3D" id="3.40.630.30">
    <property type="match status" value="1"/>
</dbReference>
<comment type="caution">
    <text evidence="2">The sequence shown here is derived from an EMBL/GenBank/DDBJ whole genome shotgun (WGS) entry which is preliminary data.</text>
</comment>
<name>A0A2T5D955_ENTMU</name>
<protein>
    <submittedName>
        <fullName evidence="2">N-acetyltransferase</fullName>
    </submittedName>
</protein>
<dbReference type="RefSeq" id="WP_066025950.1">
    <property type="nucleotide sequence ID" value="NZ_JBAMKJ010000031.1"/>
</dbReference>
<dbReference type="PROSITE" id="PS51186">
    <property type="entry name" value="GNAT"/>
    <property type="match status" value="1"/>
</dbReference>
<keyword evidence="2" id="KW-0808">Transferase</keyword>
<dbReference type="Pfam" id="PF00583">
    <property type="entry name" value="Acetyltransf_1"/>
    <property type="match status" value="1"/>
</dbReference>
<reference evidence="2 3" key="1">
    <citation type="submission" date="2018-03" db="EMBL/GenBank/DDBJ databases">
        <title>Draft genome sequences of four Enterococcus mundtii strains isolated from beef slaughterhouses in Kenya.</title>
        <authorList>
            <person name="Wambui J."/>
            <person name="Stevens M."/>
            <person name="Njage P."/>
            <person name="Stephan R."/>
            <person name="Tasara T."/>
        </authorList>
    </citation>
    <scope>NUCLEOTIDE SEQUENCE [LARGE SCALE GENOMIC DNA]</scope>
    <source>
        <strain evidence="2 3">H18-EM</strain>
    </source>
</reference>
<dbReference type="SUPFAM" id="SSF55729">
    <property type="entry name" value="Acyl-CoA N-acyltransferases (Nat)"/>
    <property type="match status" value="1"/>
</dbReference>
<evidence type="ECO:0000259" key="1">
    <source>
        <dbReference type="PROSITE" id="PS51186"/>
    </source>
</evidence>
<dbReference type="InterPro" id="IPR000182">
    <property type="entry name" value="GNAT_dom"/>
</dbReference>
<dbReference type="InterPro" id="IPR016181">
    <property type="entry name" value="Acyl_CoA_acyltransferase"/>
</dbReference>
<evidence type="ECO:0000313" key="3">
    <source>
        <dbReference type="Proteomes" id="UP000244022"/>
    </source>
</evidence>
<dbReference type="AlphaFoldDB" id="A0A2T5D955"/>
<sequence>MRIDLVEEAIEKKKIVQEVLNDLPEWFGLPDSTQEYIENCQKYPLWVLQETNESIGFISLKETSKATGEIYCMGIKKAYHHRGLGKRLLGELESYAREHYLFLQVKTVAEGHYAIYDQTIGFYRRMGFVELEVFPTLWDEWNPCLVMLKSLN</sequence>